<accession>A0A7Z0BMK6</accession>
<dbReference type="GO" id="GO:0046872">
    <property type="term" value="F:metal ion binding"/>
    <property type="evidence" value="ECO:0007669"/>
    <property type="project" value="InterPro"/>
</dbReference>
<dbReference type="RefSeq" id="WP_337797913.1">
    <property type="nucleotide sequence ID" value="NZ_JACCHL010000001.1"/>
</dbReference>
<dbReference type="PANTHER" id="PTHR43585:SF2">
    <property type="entry name" value="ATP-GRASP ENZYME FSQD"/>
    <property type="match status" value="1"/>
</dbReference>
<gene>
    <name evidence="6" type="ORF">HNR06_004163</name>
</gene>
<evidence type="ECO:0000313" key="7">
    <source>
        <dbReference type="Proteomes" id="UP000584931"/>
    </source>
</evidence>
<sequence length="440" mass="49607">MQLTVKNVFVVGLDERNLEILRRTPTGRQCRFHQLLDLDELQAGEVDINALIAKAERILDDFDGSVDAIVGFWDFPVTLLVPILCSSRGLPSASLESFVKCEHKYWSRLLQSEVIDEHPPFALVDLNDENVKPPESPGYPMWLKPVKSASSLLAFRVDDDEGFYDAVAKMREGIDMIGRPFEQILERVDLPPEIASVGGRTCLAEGAMHGVQAAVEGYVYKGEVVVYGSLDSVDYPASPVFLRHQYPSELPDEVVQQMRDVAVKVIRKSGMDNSTFSIEFFYDPVEEGLNLLEVNTRHSQSHAKLFELVDGVPNHERMLRLALGQDPRLPDDMKGEFNVAAEWYYRRFDDGVAVRVPTPEEVAEVEESLHGVSVDEIVPQQGERLSDMAFQDSYSFELAKITIGAEDDTELRAKYERCVEDLKFEFIDDGDDSSDRTVQH</sequence>
<keyword evidence="2 4" id="KW-0547">Nucleotide-binding</keyword>
<evidence type="ECO:0000313" key="6">
    <source>
        <dbReference type="EMBL" id="NYH54574.1"/>
    </source>
</evidence>
<comment type="caution">
    <text evidence="6">The sequence shown here is derived from an EMBL/GenBank/DDBJ whole genome shotgun (WGS) entry which is preliminary data.</text>
</comment>
<keyword evidence="3 4" id="KW-0067">ATP-binding</keyword>
<proteinExistence type="predicted"/>
<evidence type="ECO:0000256" key="4">
    <source>
        <dbReference type="PROSITE-ProRule" id="PRU00409"/>
    </source>
</evidence>
<evidence type="ECO:0000256" key="3">
    <source>
        <dbReference type="ARBA" id="ARBA00022840"/>
    </source>
</evidence>
<dbReference type="PROSITE" id="PS50975">
    <property type="entry name" value="ATP_GRASP"/>
    <property type="match status" value="1"/>
</dbReference>
<dbReference type="Proteomes" id="UP000584931">
    <property type="component" value="Unassembled WGS sequence"/>
</dbReference>
<reference evidence="6 7" key="1">
    <citation type="submission" date="2020-07" db="EMBL/GenBank/DDBJ databases">
        <title>Sequencing the genomes of 1000 actinobacteria strains.</title>
        <authorList>
            <person name="Klenk H.-P."/>
        </authorList>
    </citation>
    <scope>NUCLEOTIDE SEQUENCE [LARGE SCALE GENOMIC DNA]</scope>
    <source>
        <strain evidence="6 7">DSM 45278</strain>
    </source>
</reference>
<dbReference type="InterPro" id="IPR011761">
    <property type="entry name" value="ATP-grasp"/>
</dbReference>
<keyword evidence="1" id="KW-0436">Ligase</keyword>
<dbReference type="InterPro" id="IPR005479">
    <property type="entry name" value="CPAse_ATP-bd"/>
</dbReference>
<evidence type="ECO:0000256" key="2">
    <source>
        <dbReference type="ARBA" id="ARBA00022741"/>
    </source>
</evidence>
<dbReference type="InterPro" id="IPR052032">
    <property type="entry name" value="ATP-dep_AA_Ligase"/>
</dbReference>
<dbReference type="Pfam" id="PF02786">
    <property type="entry name" value="CPSase_L_D2"/>
    <property type="match status" value="1"/>
</dbReference>
<organism evidence="6 7">
    <name type="scientific">Nocardiopsis sinuspersici</name>
    <dbReference type="NCBI Taxonomy" id="501010"/>
    <lineage>
        <taxon>Bacteria</taxon>
        <taxon>Bacillati</taxon>
        <taxon>Actinomycetota</taxon>
        <taxon>Actinomycetes</taxon>
        <taxon>Streptosporangiales</taxon>
        <taxon>Nocardiopsidaceae</taxon>
        <taxon>Nocardiopsis</taxon>
    </lineage>
</organism>
<feature type="domain" description="ATP-grasp" evidence="5">
    <location>
        <begin position="108"/>
        <end position="323"/>
    </location>
</feature>
<protein>
    <recommendedName>
        <fullName evidence="5">ATP-grasp domain-containing protein</fullName>
    </recommendedName>
</protein>
<dbReference type="SUPFAM" id="SSF56059">
    <property type="entry name" value="Glutathione synthetase ATP-binding domain-like"/>
    <property type="match status" value="1"/>
</dbReference>
<dbReference type="Gene3D" id="3.30.470.20">
    <property type="entry name" value="ATP-grasp fold, B domain"/>
    <property type="match status" value="1"/>
</dbReference>
<dbReference type="AlphaFoldDB" id="A0A7Z0BMK6"/>
<dbReference type="GO" id="GO:0005524">
    <property type="term" value="F:ATP binding"/>
    <property type="evidence" value="ECO:0007669"/>
    <property type="project" value="UniProtKB-UniRule"/>
</dbReference>
<dbReference type="GO" id="GO:0016874">
    <property type="term" value="F:ligase activity"/>
    <property type="evidence" value="ECO:0007669"/>
    <property type="project" value="UniProtKB-KW"/>
</dbReference>
<name>A0A7Z0BMK6_9ACTN</name>
<evidence type="ECO:0000256" key="1">
    <source>
        <dbReference type="ARBA" id="ARBA00022598"/>
    </source>
</evidence>
<evidence type="ECO:0000259" key="5">
    <source>
        <dbReference type="PROSITE" id="PS50975"/>
    </source>
</evidence>
<dbReference type="PANTHER" id="PTHR43585">
    <property type="entry name" value="FUMIPYRROLE BIOSYNTHESIS PROTEIN C"/>
    <property type="match status" value="1"/>
</dbReference>
<dbReference type="EMBL" id="JACCHL010000001">
    <property type="protein sequence ID" value="NYH54574.1"/>
    <property type="molecule type" value="Genomic_DNA"/>
</dbReference>